<dbReference type="Proteomes" id="UP001496674">
    <property type="component" value="Chromosome"/>
</dbReference>
<proteinExistence type="predicted"/>
<feature type="domain" description="DUF3857" evidence="1">
    <location>
        <begin position="85"/>
        <end position="245"/>
    </location>
</feature>
<gene>
    <name evidence="2" type="ORF">BSYN_16870</name>
</gene>
<sequence>MIMAMLVFSDMLFAIDYTEQEMRVREEVWGWNLPQFKNYTVPDKYKKESAIIIARHKLVEVKRQKQFSSFLQSGGLSPSLYYTDTERSLVKINDNASLKEFSEISFKKETSTRGYYSLNKFRTIIGARVIKPDGTIKEVDVANESVTVTEGKNNKESYRKLAIPDLQVGDILDYFIHKEKDLESENIPPIFFAFFSPYPTLSYSVHCEFGKKLTVEYRSINGAPEMKMINADENYTILEAEKKDLLKIDLDNINETRWLSVMRELPMIRMKILNNTSKILYKPASARSSGVYNNIPSINILNDAKCMLATQESQMSSLKKINKKISEAILNYKQNSLNATQEDLAVYCYDALRLYWPNNLEYFPPIMFMIQLEKLLKENMVEAKIGFVTSKYDARMEEITEPGDLYCVVTANENKQLFSFTGSYSPAAEIPASFQGEKASIVSVNAYKRNSPTGIEGDCSEYEIHETTADQNKNLVKMQVTFSESSPLELVINRESTYTGDQKKDFQQLLILDEDWNNEMRKNLSIEKTHLQEMDEDKNARKYVEEWQAFYDKERKEQKDNIKKEINAIHDFAPKEVLDYSMKSMGITSQNPDLQYTVKYSIEGLVKKAGSNLLLDAGKLIGTQWAPTAEDRNRLVNAILPSPRSFINEIQVEIPKGYEVQGIENLNYKIENEYGSFVSTASIAENKLNIETQKVYKKSFIPVADWNELLKVMDETNKFYSQSVILKKIQ</sequence>
<protein>
    <recommendedName>
        <fullName evidence="1">DUF3857 domain-containing protein</fullName>
    </recommendedName>
</protein>
<organism evidence="2 3">
    <name type="scientific">Bacteroides sedimenti</name>
    <dbReference type="NCBI Taxonomy" id="2136147"/>
    <lineage>
        <taxon>Bacteria</taxon>
        <taxon>Pseudomonadati</taxon>
        <taxon>Bacteroidota</taxon>
        <taxon>Bacteroidia</taxon>
        <taxon>Bacteroidales</taxon>
        <taxon>Bacteroidaceae</taxon>
        <taxon>Bacteroides</taxon>
    </lineage>
</organism>
<dbReference type="EMBL" id="AP028055">
    <property type="protein sequence ID" value="BEG99422.1"/>
    <property type="molecule type" value="Genomic_DNA"/>
</dbReference>
<name>A0ABM8IE26_9BACE</name>
<dbReference type="InterPro" id="IPR024618">
    <property type="entry name" value="DUF3857"/>
</dbReference>
<dbReference type="Gene3D" id="2.60.40.3140">
    <property type="match status" value="1"/>
</dbReference>
<evidence type="ECO:0000313" key="3">
    <source>
        <dbReference type="Proteomes" id="UP001496674"/>
    </source>
</evidence>
<dbReference type="Pfam" id="PF12969">
    <property type="entry name" value="DUF3857"/>
    <property type="match status" value="1"/>
</dbReference>
<evidence type="ECO:0000313" key="2">
    <source>
        <dbReference type="EMBL" id="BEG99422.1"/>
    </source>
</evidence>
<evidence type="ECO:0000259" key="1">
    <source>
        <dbReference type="Pfam" id="PF12969"/>
    </source>
</evidence>
<keyword evidence="3" id="KW-1185">Reference proteome</keyword>
<dbReference type="Gene3D" id="2.60.120.1130">
    <property type="match status" value="1"/>
</dbReference>
<accession>A0ABM8IE26</accession>
<reference evidence="2 3" key="1">
    <citation type="submission" date="2023-04" db="EMBL/GenBank/DDBJ databases">
        <title>Draft genome sequence of acteroides sedimenti strain YN3PY1.</title>
        <authorList>
            <person name="Yoshida N."/>
        </authorList>
    </citation>
    <scope>NUCLEOTIDE SEQUENCE [LARGE SCALE GENOMIC DNA]</scope>
    <source>
        <strain evidence="2 3">YN3PY1</strain>
    </source>
</reference>